<reference evidence="2 3" key="1">
    <citation type="submission" date="2013-01" db="EMBL/GenBank/DDBJ databases">
        <title>Whole genome shotgun sequence of Gordonia soli NBRC 108243.</title>
        <authorList>
            <person name="Isaki-Nakamura S."/>
            <person name="Hosoyama A."/>
            <person name="Tsuchikane K."/>
            <person name="Ando Y."/>
            <person name="Baba S."/>
            <person name="Ohji S."/>
            <person name="Hamada M."/>
            <person name="Tamura T."/>
            <person name="Yamazoe A."/>
            <person name="Yamazaki S."/>
            <person name="Fujita N."/>
        </authorList>
    </citation>
    <scope>NUCLEOTIDE SEQUENCE [LARGE SCALE GENOMIC DNA]</scope>
    <source>
        <strain evidence="2 3">NBRC 108243</strain>
    </source>
</reference>
<accession>M0QR48</accession>
<evidence type="ECO:0000313" key="3">
    <source>
        <dbReference type="Proteomes" id="UP000011666"/>
    </source>
</evidence>
<protein>
    <submittedName>
        <fullName evidence="2">Uncharacterized protein</fullName>
    </submittedName>
</protein>
<comment type="caution">
    <text evidence="2">The sequence shown here is derived from an EMBL/GenBank/DDBJ whole genome shotgun (WGS) entry which is preliminary data.</text>
</comment>
<dbReference type="EMBL" id="BANX01000041">
    <property type="protein sequence ID" value="GAC70756.1"/>
    <property type="molecule type" value="Genomic_DNA"/>
</dbReference>
<feature type="compositionally biased region" description="Basic and acidic residues" evidence="1">
    <location>
        <begin position="29"/>
        <end position="42"/>
    </location>
</feature>
<keyword evidence="3" id="KW-1185">Reference proteome</keyword>
<gene>
    <name evidence="2" type="ORF">GS4_41_00020</name>
</gene>
<evidence type="ECO:0000313" key="2">
    <source>
        <dbReference type="EMBL" id="GAC70756.1"/>
    </source>
</evidence>
<proteinExistence type="predicted"/>
<name>M0QR48_9ACTN</name>
<feature type="compositionally biased region" description="Basic and acidic residues" evidence="1">
    <location>
        <begin position="52"/>
        <end position="63"/>
    </location>
</feature>
<feature type="compositionally biased region" description="Basic and acidic residues" evidence="1">
    <location>
        <begin position="1"/>
        <end position="21"/>
    </location>
</feature>
<dbReference type="AlphaFoldDB" id="M0QR48"/>
<dbReference type="Proteomes" id="UP000011666">
    <property type="component" value="Unassembled WGS sequence"/>
</dbReference>
<sequence length="63" mass="7201">MKGEGPEPWTRDPKARADVRADVPTPVTRPRDDRPHRDDRARAPTAPTPNARDWDTKDWDARG</sequence>
<feature type="region of interest" description="Disordered" evidence="1">
    <location>
        <begin position="1"/>
        <end position="63"/>
    </location>
</feature>
<evidence type="ECO:0000256" key="1">
    <source>
        <dbReference type="SAM" id="MobiDB-lite"/>
    </source>
</evidence>
<organism evidence="2 3">
    <name type="scientific">Gordonia soli NBRC 108243</name>
    <dbReference type="NCBI Taxonomy" id="1223545"/>
    <lineage>
        <taxon>Bacteria</taxon>
        <taxon>Bacillati</taxon>
        <taxon>Actinomycetota</taxon>
        <taxon>Actinomycetes</taxon>
        <taxon>Mycobacteriales</taxon>
        <taxon>Gordoniaceae</taxon>
        <taxon>Gordonia</taxon>
    </lineage>
</organism>